<evidence type="ECO:0000313" key="2">
    <source>
        <dbReference type="EMBL" id="EFL53195.1"/>
    </source>
</evidence>
<dbReference type="Gene3D" id="3.40.630.30">
    <property type="match status" value="1"/>
</dbReference>
<evidence type="ECO:0000259" key="1">
    <source>
        <dbReference type="PROSITE" id="PS51186"/>
    </source>
</evidence>
<sequence length="163" mass="17687">MNKIPVSKTLQLGTGIAPAADMAVVRLLFQEYAAGLGFDLCFQRFDEELADLPGCYALPDGGVWLAWMEDMPAGCVALRPLAEGICEMKRLFVRPAYAGQRLGRGLAEAAVAGARERGYDAIRLDTLATMTAANALYQRLGFVPIPPYCDNPLPGALFYELKL</sequence>
<dbReference type="RefSeq" id="WP_005990305.1">
    <property type="nucleotide sequence ID" value="NZ_AECZ01000001.1"/>
</dbReference>
<dbReference type="AlphaFoldDB" id="E1JRJ4"/>
<dbReference type="PROSITE" id="PS51186">
    <property type="entry name" value="GNAT"/>
    <property type="match status" value="1"/>
</dbReference>
<accession>E1JRJ4</accession>
<dbReference type="InterPro" id="IPR052777">
    <property type="entry name" value="Acetyltransferase_Enz"/>
</dbReference>
<name>E1JRJ4_SOLFR</name>
<dbReference type="EMBL" id="AECZ01000001">
    <property type="protein sequence ID" value="EFL53195.1"/>
    <property type="molecule type" value="Genomic_DNA"/>
</dbReference>
<evidence type="ECO:0000313" key="3">
    <source>
        <dbReference type="Proteomes" id="UP000006250"/>
    </source>
</evidence>
<dbReference type="CDD" id="cd04301">
    <property type="entry name" value="NAT_SF"/>
    <property type="match status" value="1"/>
</dbReference>
<keyword evidence="3" id="KW-1185">Reference proteome</keyword>
<reference evidence="2 3" key="1">
    <citation type="submission" date="2010-08" db="EMBL/GenBank/DDBJ databases">
        <title>The draft genome of Desulfovibrio fructosovorans JJ.</title>
        <authorList>
            <consortium name="US DOE Joint Genome Institute (JGI-PGF)"/>
            <person name="Lucas S."/>
            <person name="Copeland A."/>
            <person name="Lapidus A."/>
            <person name="Cheng J.-F."/>
            <person name="Bruce D."/>
            <person name="Goodwin L."/>
            <person name="Pitluck S."/>
            <person name="Land M.L."/>
            <person name="Hauser L."/>
            <person name="Chang Y.-J."/>
            <person name="Jeffries C."/>
            <person name="Wall J.D."/>
            <person name="Stahl D.A."/>
            <person name="Arkin A.P."/>
            <person name="Dehal P."/>
            <person name="Stolyar S.M."/>
            <person name="Hazen T.C."/>
            <person name="Woyke T.J."/>
        </authorList>
    </citation>
    <scope>NUCLEOTIDE SEQUENCE [LARGE SCALE GENOMIC DNA]</scope>
    <source>
        <strain evidence="2 3">JJ</strain>
    </source>
</reference>
<feature type="domain" description="N-acetyltransferase" evidence="1">
    <location>
        <begin position="12"/>
        <end position="163"/>
    </location>
</feature>
<dbReference type="STRING" id="596151.DesfrDRAFT_0243"/>
<organism evidence="2 3">
    <name type="scientific">Solidesulfovibrio fructosivorans JJ]</name>
    <dbReference type="NCBI Taxonomy" id="596151"/>
    <lineage>
        <taxon>Bacteria</taxon>
        <taxon>Pseudomonadati</taxon>
        <taxon>Thermodesulfobacteriota</taxon>
        <taxon>Desulfovibrionia</taxon>
        <taxon>Desulfovibrionales</taxon>
        <taxon>Desulfovibrionaceae</taxon>
        <taxon>Solidesulfovibrio</taxon>
    </lineage>
</organism>
<dbReference type="SUPFAM" id="SSF55729">
    <property type="entry name" value="Acyl-CoA N-acyltransferases (Nat)"/>
    <property type="match status" value="1"/>
</dbReference>
<gene>
    <name evidence="2" type="ORF">DesfrDRAFT_0243</name>
</gene>
<dbReference type="InterPro" id="IPR016181">
    <property type="entry name" value="Acyl_CoA_acyltransferase"/>
</dbReference>
<dbReference type="PANTHER" id="PTHR43305">
    <property type="entry name" value="FAMILY N-ACETYLTRANSFERASE, PUTATIVE (AFU_ORTHOLOGUE AFUA_2G01380)-RELATED"/>
    <property type="match status" value="1"/>
</dbReference>
<comment type="caution">
    <text evidence="2">The sequence shown here is derived from an EMBL/GenBank/DDBJ whole genome shotgun (WGS) entry which is preliminary data.</text>
</comment>
<dbReference type="Pfam" id="PF00583">
    <property type="entry name" value="Acetyltransf_1"/>
    <property type="match status" value="1"/>
</dbReference>
<dbReference type="InterPro" id="IPR000182">
    <property type="entry name" value="GNAT_dom"/>
</dbReference>
<dbReference type="PANTHER" id="PTHR43305:SF1">
    <property type="entry name" value="FAMILY N-ACETYLTRANSFERASE, PUTATIVE (AFU_ORTHOLOGUE AFUA_2G01380)-RELATED"/>
    <property type="match status" value="1"/>
</dbReference>
<dbReference type="GO" id="GO:0016747">
    <property type="term" value="F:acyltransferase activity, transferring groups other than amino-acyl groups"/>
    <property type="evidence" value="ECO:0007669"/>
    <property type="project" value="InterPro"/>
</dbReference>
<dbReference type="OrthoDB" id="2436196at2"/>
<proteinExistence type="predicted"/>
<dbReference type="Proteomes" id="UP000006250">
    <property type="component" value="Unassembled WGS sequence"/>
</dbReference>
<keyword evidence="2" id="KW-0808">Transferase</keyword>
<protein>
    <submittedName>
        <fullName evidence="2">GCN5-related N-acetyltransferase</fullName>
    </submittedName>
</protein>
<dbReference type="eggNOG" id="COG0456">
    <property type="taxonomic scope" value="Bacteria"/>
</dbReference>